<gene>
    <name evidence="1" type="ORF">D9O29_19360</name>
</gene>
<organism evidence="1 2">
    <name type="scientific">Pantoea vagans</name>
    <dbReference type="NCBI Taxonomy" id="470934"/>
    <lineage>
        <taxon>Bacteria</taxon>
        <taxon>Pseudomonadati</taxon>
        <taxon>Pseudomonadota</taxon>
        <taxon>Gammaproteobacteria</taxon>
        <taxon>Enterobacterales</taxon>
        <taxon>Erwiniaceae</taxon>
        <taxon>Pantoea</taxon>
    </lineage>
</organism>
<comment type="caution">
    <text evidence="1">The sequence shown here is derived from an EMBL/GenBank/DDBJ whole genome shotgun (WGS) entry which is preliminary data.</text>
</comment>
<evidence type="ECO:0000313" key="2">
    <source>
        <dbReference type="Proteomes" id="UP000426772"/>
    </source>
</evidence>
<name>A0ABY3LB41_9GAMM</name>
<evidence type="ECO:0000313" key="1">
    <source>
        <dbReference type="EMBL" id="TXL75766.1"/>
    </source>
</evidence>
<proteinExistence type="predicted"/>
<keyword evidence="2" id="KW-1185">Reference proteome</keyword>
<dbReference type="Proteomes" id="UP000426772">
    <property type="component" value="Unassembled WGS sequence"/>
</dbReference>
<reference evidence="1 2" key="1">
    <citation type="submission" date="2018-10" db="EMBL/GenBank/DDBJ databases">
        <title>Draft genome sequence of Pantoea vagans isolated from corpses of the sugarcane aphid Melanaphis sacchari Zehntner.</title>
        <authorList>
            <person name="Toledo E."/>
            <person name="Pena G."/>
            <person name="Lozano L."/>
        </authorList>
    </citation>
    <scope>NUCLEOTIDE SEQUENCE [LARGE SCALE GENOMIC DNA]</scope>
    <source>
        <strain evidence="1 2">ET-90</strain>
    </source>
</reference>
<sequence length="59" mass="7161">MSKEQIFTMNLMIYLSDKQVIFPYFHSENTLLMISEITFQEVEDGLIKSNWLLNEFRQR</sequence>
<accession>A0ABY3LB41</accession>
<protein>
    <submittedName>
        <fullName evidence="1">Uncharacterized protein</fullName>
    </submittedName>
</protein>
<dbReference type="EMBL" id="RCNL01000010">
    <property type="protein sequence ID" value="TXL75766.1"/>
    <property type="molecule type" value="Genomic_DNA"/>
</dbReference>